<dbReference type="InterPro" id="IPR031127">
    <property type="entry name" value="E3_UB_ligase_RBR"/>
</dbReference>
<reference evidence="14" key="1">
    <citation type="submission" date="2016-04" db="UniProtKB">
        <authorList>
            <consortium name="WormBaseParasite"/>
        </authorList>
    </citation>
    <scope>IDENTIFICATION</scope>
</reference>
<dbReference type="CDD" id="cd20354">
    <property type="entry name" value="Rcat_RBR_RNF14"/>
    <property type="match status" value="1"/>
</dbReference>
<evidence type="ECO:0000256" key="1">
    <source>
        <dbReference type="ARBA" id="ARBA00001798"/>
    </source>
</evidence>
<dbReference type="SUPFAM" id="SSF57850">
    <property type="entry name" value="RING/U-box"/>
    <property type="match status" value="3"/>
</dbReference>
<evidence type="ECO:0000256" key="4">
    <source>
        <dbReference type="ARBA" id="ARBA00022679"/>
    </source>
</evidence>
<evidence type="ECO:0000256" key="7">
    <source>
        <dbReference type="ARBA" id="ARBA00022771"/>
    </source>
</evidence>
<dbReference type="Pfam" id="PF22191">
    <property type="entry name" value="IBR_1"/>
    <property type="match status" value="1"/>
</dbReference>
<dbReference type="PROSITE" id="PS50089">
    <property type="entry name" value="ZF_RING_2"/>
    <property type="match status" value="1"/>
</dbReference>
<dbReference type="InterPro" id="IPR013083">
    <property type="entry name" value="Znf_RING/FYVE/PHD"/>
</dbReference>
<dbReference type="InterPro" id="IPR044066">
    <property type="entry name" value="TRIAD_supradom"/>
</dbReference>
<evidence type="ECO:0000313" key="14">
    <source>
        <dbReference type="WBParaSite" id="EVEC_0000375001-mRNA-1"/>
    </source>
</evidence>
<dbReference type="GO" id="GO:0008270">
    <property type="term" value="F:zinc ion binding"/>
    <property type="evidence" value="ECO:0007669"/>
    <property type="project" value="UniProtKB-KW"/>
</dbReference>
<comment type="catalytic activity">
    <reaction evidence="1">
        <text>[E2 ubiquitin-conjugating enzyme]-S-ubiquitinyl-L-cysteine + [acceptor protein]-L-lysine = [E2 ubiquitin-conjugating enzyme]-L-cysteine + [acceptor protein]-N(6)-ubiquitinyl-L-lysine.</text>
        <dbReference type="EC" id="2.3.2.31"/>
    </reaction>
</comment>
<evidence type="ECO:0000256" key="9">
    <source>
        <dbReference type="ARBA" id="ARBA00022833"/>
    </source>
</evidence>
<keyword evidence="6" id="KW-0677">Repeat</keyword>
<evidence type="ECO:0000256" key="6">
    <source>
        <dbReference type="ARBA" id="ARBA00022737"/>
    </source>
</evidence>
<proteinExistence type="inferred from homology"/>
<keyword evidence="4" id="KW-0808">Transferase</keyword>
<dbReference type="Gene3D" id="3.30.40.10">
    <property type="entry name" value="Zinc/RING finger domain, C3HC4 (zinc finger)"/>
    <property type="match status" value="1"/>
</dbReference>
<accession>A0A0N4V1C6</accession>
<dbReference type="WBParaSite" id="EVEC_0000375001-mRNA-1">
    <property type="protein sequence ID" value="EVEC_0000375001-mRNA-1"/>
    <property type="gene ID" value="EVEC_0000375001"/>
</dbReference>
<dbReference type="AlphaFoldDB" id="A0A0N4V1C6"/>
<feature type="domain" description="RING-type" evidence="13">
    <location>
        <begin position="73"/>
        <end position="306"/>
    </location>
</feature>
<dbReference type="InterPro" id="IPR002867">
    <property type="entry name" value="IBR_dom"/>
</dbReference>
<comment type="similarity">
    <text evidence="10">Belongs to the RBR family. RNF14 subfamily.</text>
</comment>
<evidence type="ECO:0000256" key="3">
    <source>
        <dbReference type="ARBA" id="ARBA00012251"/>
    </source>
</evidence>
<dbReference type="PROSITE" id="PS00518">
    <property type="entry name" value="ZF_RING_1"/>
    <property type="match status" value="1"/>
</dbReference>
<comment type="pathway">
    <text evidence="2">Protein modification; protein ubiquitination.</text>
</comment>
<dbReference type="GO" id="GO:0061630">
    <property type="term" value="F:ubiquitin protein ligase activity"/>
    <property type="evidence" value="ECO:0007669"/>
    <property type="project" value="UniProtKB-EC"/>
</dbReference>
<evidence type="ECO:0000256" key="8">
    <source>
        <dbReference type="ARBA" id="ARBA00022786"/>
    </source>
</evidence>
<dbReference type="InterPro" id="IPR001841">
    <property type="entry name" value="Znf_RING"/>
</dbReference>
<dbReference type="Pfam" id="PF01485">
    <property type="entry name" value="IBR"/>
    <property type="match status" value="1"/>
</dbReference>
<dbReference type="EC" id="2.3.2.31" evidence="3"/>
<keyword evidence="8" id="KW-0833">Ubl conjugation pathway</keyword>
<evidence type="ECO:0000256" key="2">
    <source>
        <dbReference type="ARBA" id="ARBA00004906"/>
    </source>
</evidence>
<protein>
    <recommendedName>
        <fullName evidence="3">RBR-type E3 ubiquitin transferase</fullName>
        <ecNumber evidence="3">2.3.2.31</ecNumber>
    </recommendedName>
</protein>
<name>A0A0N4V1C6_ENTVE</name>
<sequence length="309" mass="35100">LEPLKPFKVNYLPPITLEFEFPHLYPSHSPPTYSLRGAFLNDDLAFTVPATDDPLEVLQDYQEKATEEKFKKGWYDCGVCFDSRCGLESIRFAPCGHIFCIDCVSAFYHQTLADSTVKRLECLSEGCNSFASQSQLRRVLSPAEFEKYEDQLLEGALDLMSDVVKCPRLDCQAPVILEPEGRCPVCNYTFCTICRKTYHGVEKCSRKLLEHYENASPDEKDVFFNRFGGKAAFLKQLEAAKSDRWIERNSIPCPSCRSPIQKSDGCNKMVCGKCHKPFCWLCKRSLTSGDPYKHFSSLGSSCYNRLFDG</sequence>
<dbReference type="CDD" id="cd20341">
    <property type="entry name" value="BRcat_RBR_RNF14"/>
    <property type="match status" value="1"/>
</dbReference>
<dbReference type="Gene3D" id="2.20.25.20">
    <property type="match status" value="1"/>
</dbReference>
<keyword evidence="9" id="KW-0862">Zinc</keyword>
<feature type="domain" description="RING-type" evidence="12">
    <location>
        <begin position="77"/>
        <end position="122"/>
    </location>
</feature>
<dbReference type="Gene3D" id="1.20.120.1750">
    <property type="match status" value="1"/>
</dbReference>
<evidence type="ECO:0000256" key="10">
    <source>
        <dbReference type="ARBA" id="ARBA00044508"/>
    </source>
</evidence>
<dbReference type="GO" id="GO:0016567">
    <property type="term" value="P:protein ubiquitination"/>
    <property type="evidence" value="ECO:0007669"/>
    <property type="project" value="InterPro"/>
</dbReference>
<keyword evidence="5" id="KW-0479">Metal-binding</keyword>
<evidence type="ECO:0000256" key="5">
    <source>
        <dbReference type="ARBA" id="ARBA00022723"/>
    </source>
</evidence>
<keyword evidence="7 11" id="KW-0863">Zinc-finger</keyword>
<evidence type="ECO:0000259" key="12">
    <source>
        <dbReference type="PROSITE" id="PS50089"/>
    </source>
</evidence>
<dbReference type="PANTHER" id="PTHR11685">
    <property type="entry name" value="RBR FAMILY RING FINGER AND IBR DOMAIN-CONTAINING"/>
    <property type="match status" value="1"/>
</dbReference>
<evidence type="ECO:0000259" key="13">
    <source>
        <dbReference type="PROSITE" id="PS51873"/>
    </source>
</evidence>
<dbReference type="InterPro" id="IPR047548">
    <property type="entry name" value="Rcat_RBR_RNF14"/>
</dbReference>
<organism evidence="14">
    <name type="scientific">Enterobius vermicularis</name>
    <name type="common">Human pinworm</name>
    <dbReference type="NCBI Taxonomy" id="51028"/>
    <lineage>
        <taxon>Eukaryota</taxon>
        <taxon>Metazoa</taxon>
        <taxon>Ecdysozoa</taxon>
        <taxon>Nematoda</taxon>
        <taxon>Chromadorea</taxon>
        <taxon>Rhabditida</taxon>
        <taxon>Spirurina</taxon>
        <taxon>Oxyuridomorpha</taxon>
        <taxon>Oxyuroidea</taxon>
        <taxon>Oxyuridae</taxon>
        <taxon>Enterobius</taxon>
    </lineage>
</organism>
<dbReference type="PROSITE" id="PS51873">
    <property type="entry name" value="TRIAD"/>
    <property type="match status" value="1"/>
</dbReference>
<dbReference type="SMART" id="SM00184">
    <property type="entry name" value="RING"/>
    <property type="match status" value="1"/>
</dbReference>
<dbReference type="SMART" id="SM00647">
    <property type="entry name" value="IBR"/>
    <property type="match status" value="2"/>
</dbReference>
<dbReference type="InterPro" id="IPR017907">
    <property type="entry name" value="Znf_RING_CS"/>
</dbReference>
<evidence type="ECO:0000256" key="11">
    <source>
        <dbReference type="PROSITE-ProRule" id="PRU00175"/>
    </source>
</evidence>